<dbReference type="InterPro" id="IPR050807">
    <property type="entry name" value="TransReg_Diox_bact_type"/>
</dbReference>
<name>A0A505DME6_9ACTN</name>
<comment type="caution">
    <text evidence="3">The sequence shown here is derived from an EMBL/GenBank/DDBJ whole genome shotgun (WGS) entry which is preliminary data.</text>
</comment>
<dbReference type="CDD" id="cd02209">
    <property type="entry name" value="cupin_XRE_C"/>
    <property type="match status" value="1"/>
</dbReference>
<dbReference type="RefSeq" id="WP_119100919.1">
    <property type="nucleotide sequence ID" value="NZ_QXMJ01000117.1"/>
</dbReference>
<gene>
    <name evidence="3" type="ORF">FGD71_014840</name>
</gene>
<evidence type="ECO:0000256" key="1">
    <source>
        <dbReference type="ARBA" id="ARBA00023125"/>
    </source>
</evidence>
<dbReference type="Gene3D" id="1.10.260.40">
    <property type="entry name" value="lambda repressor-like DNA-binding domains"/>
    <property type="match status" value="1"/>
</dbReference>
<protein>
    <submittedName>
        <fullName evidence="3">Cupin domain-containing protein</fullName>
    </submittedName>
</protein>
<dbReference type="GO" id="GO:0003677">
    <property type="term" value="F:DNA binding"/>
    <property type="evidence" value="ECO:0007669"/>
    <property type="project" value="UniProtKB-KW"/>
</dbReference>
<dbReference type="InterPro" id="IPR001387">
    <property type="entry name" value="Cro/C1-type_HTH"/>
</dbReference>
<dbReference type="Gene3D" id="2.60.120.10">
    <property type="entry name" value="Jelly Rolls"/>
    <property type="match status" value="1"/>
</dbReference>
<dbReference type="PANTHER" id="PTHR46797:SF1">
    <property type="entry name" value="METHYLPHOSPHONATE SYNTHASE"/>
    <property type="match status" value="1"/>
</dbReference>
<sequence>MSPVVVPPVGARIRQARTARGMTLRGLAREIGVSASLISQIETGKSQPSVSTLYAITTALSIPVESLFDAAEGAGATEVTSVSDVPTQASAGAPPGTVLRALAALAADPGRRIGPLVEAHDREVLELDSGVVWERLGRVPGTDVDFLLVTYRPGGTSSGTGKLMRHPGTEYGYLTSGELVLTLGFEEYTLRPGDAVSFESTTPHRYRNDGDDPAVGVWFVFSMP</sequence>
<dbReference type="AlphaFoldDB" id="A0A505DME6"/>
<evidence type="ECO:0000313" key="4">
    <source>
        <dbReference type="Proteomes" id="UP000317378"/>
    </source>
</evidence>
<dbReference type="GO" id="GO:0003700">
    <property type="term" value="F:DNA-binding transcription factor activity"/>
    <property type="evidence" value="ECO:0007669"/>
    <property type="project" value="TreeGrafter"/>
</dbReference>
<feature type="domain" description="HTH cro/C1-type" evidence="2">
    <location>
        <begin position="13"/>
        <end position="67"/>
    </location>
</feature>
<reference evidence="3 4" key="1">
    <citation type="submission" date="2019-06" db="EMBL/GenBank/DDBJ databases">
        <title>Streptomyces sporangiiformans sp. nov., a novel actinomycete isolated from soil in Mount Song.</title>
        <authorList>
            <person name="Han L."/>
        </authorList>
    </citation>
    <scope>NUCLEOTIDE SEQUENCE [LARGE SCALE GENOMIC DNA]</scope>
    <source>
        <strain evidence="3 4">NEAU-SSA 1</strain>
    </source>
</reference>
<proteinExistence type="predicted"/>
<dbReference type="Pfam" id="PF07883">
    <property type="entry name" value="Cupin_2"/>
    <property type="match status" value="1"/>
</dbReference>
<dbReference type="InterPro" id="IPR013096">
    <property type="entry name" value="Cupin_2"/>
</dbReference>
<dbReference type="PROSITE" id="PS50943">
    <property type="entry name" value="HTH_CROC1"/>
    <property type="match status" value="1"/>
</dbReference>
<accession>A0A505DME6</accession>
<dbReference type="OrthoDB" id="5114244at2"/>
<dbReference type="CDD" id="cd00093">
    <property type="entry name" value="HTH_XRE"/>
    <property type="match status" value="1"/>
</dbReference>
<dbReference type="Proteomes" id="UP000317378">
    <property type="component" value="Unassembled WGS sequence"/>
</dbReference>
<evidence type="ECO:0000313" key="3">
    <source>
        <dbReference type="EMBL" id="TPQ21499.1"/>
    </source>
</evidence>
<organism evidence="3 4">
    <name type="scientific">Streptomyces sporangiiformans</name>
    <dbReference type="NCBI Taxonomy" id="2315329"/>
    <lineage>
        <taxon>Bacteria</taxon>
        <taxon>Bacillati</taxon>
        <taxon>Actinomycetota</taxon>
        <taxon>Actinomycetes</taxon>
        <taxon>Kitasatosporales</taxon>
        <taxon>Streptomycetaceae</taxon>
        <taxon>Streptomyces</taxon>
    </lineage>
</organism>
<keyword evidence="1" id="KW-0238">DNA-binding</keyword>
<dbReference type="SUPFAM" id="SSF47413">
    <property type="entry name" value="lambda repressor-like DNA-binding domains"/>
    <property type="match status" value="1"/>
</dbReference>
<dbReference type="SMART" id="SM00530">
    <property type="entry name" value="HTH_XRE"/>
    <property type="match status" value="1"/>
</dbReference>
<keyword evidence="4" id="KW-1185">Reference proteome</keyword>
<dbReference type="SUPFAM" id="SSF51182">
    <property type="entry name" value="RmlC-like cupins"/>
    <property type="match status" value="1"/>
</dbReference>
<dbReference type="InterPro" id="IPR011051">
    <property type="entry name" value="RmlC_Cupin_sf"/>
</dbReference>
<evidence type="ECO:0000259" key="2">
    <source>
        <dbReference type="PROSITE" id="PS50943"/>
    </source>
</evidence>
<dbReference type="InterPro" id="IPR014710">
    <property type="entry name" value="RmlC-like_jellyroll"/>
</dbReference>
<dbReference type="GO" id="GO:0005829">
    <property type="term" value="C:cytosol"/>
    <property type="evidence" value="ECO:0007669"/>
    <property type="project" value="TreeGrafter"/>
</dbReference>
<dbReference type="InterPro" id="IPR010982">
    <property type="entry name" value="Lambda_DNA-bd_dom_sf"/>
</dbReference>
<dbReference type="PANTHER" id="PTHR46797">
    <property type="entry name" value="HTH-TYPE TRANSCRIPTIONAL REGULATOR"/>
    <property type="match status" value="1"/>
</dbReference>
<dbReference type="Pfam" id="PF01381">
    <property type="entry name" value="HTH_3"/>
    <property type="match status" value="1"/>
</dbReference>
<dbReference type="EMBL" id="VCHX02000117">
    <property type="protein sequence ID" value="TPQ21499.1"/>
    <property type="molecule type" value="Genomic_DNA"/>
</dbReference>